<dbReference type="Proteomes" id="UP000095767">
    <property type="component" value="Unassembled WGS sequence"/>
</dbReference>
<organism evidence="2 3">
    <name type="scientific">Dichanthelium oligosanthes</name>
    <dbReference type="NCBI Taxonomy" id="888268"/>
    <lineage>
        <taxon>Eukaryota</taxon>
        <taxon>Viridiplantae</taxon>
        <taxon>Streptophyta</taxon>
        <taxon>Embryophyta</taxon>
        <taxon>Tracheophyta</taxon>
        <taxon>Spermatophyta</taxon>
        <taxon>Magnoliopsida</taxon>
        <taxon>Liliopsida</taxon>
        <taxon>Poales</taxon>
        <taxon>Poaceae</taxon>
        <taxon>PACMAD clade</taxon>
        <taxon>Panicoideae</taxon>
        <taxon>Panicodae</taxon>
        <taxon>Paniceae</taxon>
        <taxon>Dichantheliinae</taxon>
        <taxon>Dichanthelium</taxon>
    </lineage>
</organism>
<accession>A0A1E5UXT7</accession>
<evidence type="ECO:0000313" key="2">
    <source>
        <dbReference type="EMBL" id="OEL17614.1"/>
    </source>
</evidence>
<keyword evidence="3" id="KW-1185">Reference proteome</keyword>
<gene>
    <name evidence="2" type="ORF">BAE44_0021366</name>
</gene>
<reference evidence="2 3" key="1">
    <citation type="submission" date="2016-09" db="EMBL/GenBank/DDBJ databases">
        <title>The draft genome of Dichanthelium oligosanthes: A C3 panicoid grass species.</title>
        <authorList>
            <person name="Studer A.J."/>
            <person name="Schnable J.C."/>
            <person name="Brutnell T.P."/>
        </authorList>
    </citation>
    <scope>NUCLEOTIDE SEQUENCE [LARGE SCALE GENOMIC DNA]</scope>
    <source>
        <strain evidence="3">cv. Kellogg 1175</strain>
        <tissue evidence="2">Leaf</tissue>
    </source>
</reference>
<sequence>MAPAGVLSSVPGVRGCAARVPGTRPAVRGRAASTRSTTPPRSTAVSLATARRRGVAVAAGVVPCVVAPGGIAAARQAATRPMSLPFAAASSPASFAVQSRARVISNAGKGSQENETPAQEPQPTRGFMWKVVEGVKNILGEAKRSMFTLILLLISIALANLANKQCHPFSGHAAFAIVICEKGEKFFKFVSHIVPIAIALWNCFRKWYVNIS</sequence>
<dbReference type="EMBL" id="LWDX02059318">
    <property type="protein sequence ID" value="OEL17614.1"/>
    <property type="molecule type" value="Genomic_DNA"/>
</dbReference>
<protein>
    <submittedName>
        <fullName evidence="2">Uncharacterized protein</fullName>
    </submittedName>
</protein>
<evidence type="ECO:0000313" key="3">
    <source>
        <dbReference type="Proteomes" id="UP000095767"/>
    </source>
</evidence>
<feature type="compositionally biased region" description="Low complexity" evidence="1">
    <location>
        <begin position="30"/>
        <end position="42"/>
    </location>
</feature>
<dbReference type="AlphaFoldDB" id="A0A1E5UXT7"/>
<comment type="caution">
    <text evidence="2">The sequence shown here is derived from an EMBL/GenBank/DDBJ whole genome shotgun (WGS) entry which is preliminary data.</text>
</comment>
<feature type="region of interest" description="Disordered" evidence="1">
    <location>
        <begin position="19"/>
        <end position="42"/>
    </location>
</feature>
<proteinExistence type="predicted"/>
<name>A0A1E5UXT7_9POAL</name>
<evidence type="ECO:0000256" key="1">
    <source>
        <dbReference type="SAM" id="MobiDB-lite"/>
    </source>
</evidence>